<dbReference type="EMBL" id="CM046392">
    <property type="protein sequence ID" value="KAI8554014.1"/>
    <property type="molecule type" value="Genomic_DNA"/>
</dbReference>
<accession>A0ACC0NMB9</accession>
<gene>
    <name evidence="1" type="ORF">RHMOL_Rhmol05G0064200</name>
</gene>
<comment type="caution">
    <text evidence="1">The sequence shown here is derived from an EMBL/GenBank/DDBJ whole genome shotgun (WGS) entry which is preliminary data.</text>
</comment>
<protein>
    <submittedName>
        <fullName evidence="1">Uncharacterized protein</fullName>
    </submittedName>
</protein>
<proteinExistence type="predicted"/>
<evidence type="ECO:0000313" key="1">
    <source>
        <dbReference type="EMBL" id="KAI8554014.1"/>
    </source>
</evidence>
<sequence length="95" mass="10909">MNDNIDEEFTGQQKAKLNASLKELKEEGRSSSTCSSEEFQSLEAKYRAEYENLLQKNFDGRHGWEEERSQLMKELGAARASSEIYRALLHGSDDF</sequence>
<dbReference type="Proteomes" id="UP001062846">
    <property type="component" value="Chromosome 5"/>
</dbReference>
<organism evidence="1 2">
    <name type="scientific">Rhododendron molle</name>
    <name type="common">Chinese azalea</name>
    <name type="synonym">Azalea mollis</name>
    <dbReference type="NCBI Taxonomy" id="49168"/>
    <lineage>
        <taxon>Eukaryota</taxon>
        <taxon>Viridiplantae</taxon>
        <taxon>Streptophyta</taxon>
        <taxon>Embryophyta</taxon>
        <taxon>Tracheophyta</taxon>
        <taxon>Spermatophyta</taxon>
        <taxon>Magnoliopsida</taxon>
        <taxon>eudicotyledons</taxon>
        <taxon>Gunneridae</taxon>
        <taxon>Pentapetalae</taxon>
        <taxon>asterids</taxon>
        <taxon>Ericales</taxon>
        <taxon>Ericaceae</taxon>
        <taxon>Ericoideae</taxon>
        <taxon>Rhodoreae</taxon>
        <taxon>Rhododendron</taxon>
    </lineage>
</organism>
<reference evidence="1" key="1">
    <citation type="submission" date="2022-02" db="EMBL/GenBank/DDBJ databases">
        <title>Plant Genome Project.</title>
        <authorList>
            <person name="Zhang R.-G."/>
        </authorList>
    </citation>
    <scope>NUCLEOTIDE SEQUENCE</scope>
    <source>
        <strain evidence="1">AT1</strain>
    </source>
</reference>
<keyword evidence="2" id="KW-1185">Reference proteome</keyword>
<name>A0ACC0NMB9_RHOML</name>
<evidence type="ECO:0000313" key="2">
    <source>
        <dbReference type="Proteomes" id="UP001062846"/>
    </source>
</evidence>